<dbReference type="HOGENOM" id="CLU_043660_0_0_9"/>
<dbReference type="Proteomes" id="UP000013085">
    <property type="component" value="Unassembled WGS sequence"/>
</dbReference>
<name>A0A0E2HB86_9FIRM</name>
<sequence length="499" mass="58639">MFFTEKFQVSSETLKSYGAVDISLICDVPLFIDPMLIFNSDNEKYAELHKNIIQYFYFLYTKATKGLTPKEIDAWFNFSEVPNNWLGYSLYGNKGLALGKKYANFLYDNIAFAIDTHNISKSTHIEKVMLLYEGSGKDKISDLTVNLIKGFLCEYTEKFAIKHIKKEFLEKFPVDKAYFNYDTESFVSKEFILPYIYNEDNKKEYVILTPYDILREDEPAINKKDFLNSYDRIRTVIENDSLRAYVNNYIGLAVRRYEEEQRKNKRPIKEKSIEKIEKQAFQEVVREYPELYDYYIKLRETDTDEIRLQCLDELNTQLSKLFVASKNMITLFENEKYQRNEMLTAREEAKQRLKFFKHIIEDCDGYKNLYVKGVQIAQENDLQRLFRFVWYGTTYKVDAESNNGRGQTDFIISKGQSNQNIVEFKLASNSRLAHVFTQVKIYEAANCADGSLIVIFYFSEEEQVYSEQVIKDAGYENMIDDAIFLIDCRNDNKISASKA</sequence>
<dbReference type="AlphaFoldDB" id="A0A0E2HB86"/>
<accession>A0A0E2HB86</accession>
<gene>
    <name evidence="1" type="ORF">HMPREF1090_02070</name>
</gene>
<reference evidence="1 2" key="1">
    <citation type="submission" date="2013-01" db="EMBL/GenBank/DDBJ databases">
        <title>The Genome Sequence of Clostridium clostridioforme 90A8.</title>
        <authorList>
            <consortium name="The Broad Institute Genome Sequencing Platform"/>
            <person name="Earl A."/>
            <person name="Ward D."/>
            <person name="Feldgarden M."/>
            <person name="Gevers D."/>
            <person name="Courvalin P."/>
            <person name="Lambert T."/>
            <person name="Walker B."/>
            <person name="Young S.K."/>
            <person name="Zeng Q."/>
            <person name="Gargeya S."/>
            <person name="Fitzgerald M."/>
            <person name="Haas B."/>
            <person name="Abouelleil A."/>
            <person name="Alvarado L."/>
            <person name="Arachchi H.M."/>
            <person name="Berlin A.M."/>
            <person name="Chapman S.B."/>
            <person name="Dewar J."/>
            <person name="Goldberg J."/>
            <person name="Griggs A."/>
            <person name="Gujja S."/>
            <person name="Hansen M."/>
            <person name="Howarth C."/>
            <person name="Imamovic A."/>
            <person name="Larimer J."/>
            <person name="McCowan C."/>
            <person name="Murphy C."/>
            <person name="Neiman D."/>
            <person name="Pearson M."/>
            <person name="Priest M."/>
            <person name="Roberts A."/>
            <person name="Saif S."/>
            <person name="Shea T."/>
            <person name="Sisk P."/>
            <person name="Sykes S."/>
            <person name="Wortman J."/>
            <person name="Nusbaum C."/>
            <person name="Birren B."/>
        </authorList>
    </citation>
    <scope>NUCLEOTIDE SEQUENCE [LARGE SCALE GENOMIC DNA]</scope>
    <source>
        <strain evidence="1 2">90A8</strain>
    </source>
</reference>
<organism evidence="1 2">
    <name type="scientific">[Clostridium] clostridioforme 90A8</name>
    <dbReference type="NCBI Taxonomy" id="999408"/>
    <lineage>
        <taxon>Bacteria</taxon>
        <taxon>Bacillati</taxon>
        <taxon>Bacillota</taxon>
        <taxon>Clostridia</taxon>
        <taxon>Lachnospirales</taxon>
        <taxon>Lachnospiraceae</taxon>
        <taxon>Enterocloster</taxon>
    </lineage>
</organism>
<proteinExistence type="predicted"/>
<dbReference type="PATRIC" id="fig|999408.3.peg.2218"/>
<protein>
    <submittedName>
        <fullName evidence="1">Uncharacterized protein</fullName>
    </submittedName>
</protein>
<comment type="caution">
    <text evidence="1">The sequence shown here is derived from an EMBL/GenBank/DDBJ whole genome shotgun (WGS) entry which is preliminary data.</text>
</comment>
<dbReference type="RefSeq" id="WP_002595647.1">
    <property type="nucleotide sequence ID" value="NZ_KB851019.1"/>
</dbReference>
<dbReference type="EMBL" id="AGYR01000019">
    <property type="protein sequence ID" value="ENZ16630.1"/>
    <property type="molecule type" value="Genomic_DNA"/>
</dbReference>
<evidence type="ECO:0000313" key="1">
    <source>
        <dbReference type="EMBL" id="ENZ16630.1"/>
    </source>
</evidence>
<evidence type="ECO:0000313" key="2">
    <source>
        <dbReference type="Proteomes" id="UP000013085"/>
    </source>
</evidence>
<dbReference type="GeneID" id="57960164"/>